<feature type="compositionally biased region" description="Low complexity" evidence="6">
    <location>
        <begin position="1100"/>
        <end position="1117"/>
    </location>
</feature>
<feature type="compositionally biased region" description="Polar residues" evidence="6">
    <location>
        <begin position="48"/>
        <end position="62"/>
    </location>
</feature>
<dbReference type="PANTHER" id="PTHR12181">
    <property type="entry name" value="LIPIN"/>
    <property type="match status" value="1"/>
</dbReference>
<dbReference type="Pfam" id="PF04571">
    <property type="entry name" value="Lipin_N"/>
    <property type="match status" value="1"/>
</dbReference>
<dbReference type="Proteomes" id="UP001212997">
    <property type="component" value="Unassembled WGS sequence"/>
</dbReference>
<evidence type="ECO:0000256" key="5">
    <source>
        <dbReference type="ARBA" id="ARBA00022801"/>
    </source>
</evidence>
<feature type="compositionally biased region" description="Acidic residues" evidence="6">
    <location>
        <begin position="1159"/>
        <end position="1189"/>
    </location>
</feature>
<dbReference type="InterPro" id="IPR026058">
    <property type="entry name" value="LIPIN"/>
</dbReference>
<feature type="region of interest" description="Disordered" evidence="6">
    <location>
        <begin position="1052"/>
        <end position="1189"/>
    </location>
</feature>
<dbReference type="FunFam" id="3.40.50.1000:FF:000063">
    <property type="entry name" value="Nuclear elongation and deformation protein"/>
    <property type="match status" value="1"/>
</dbReference>
<dbReference type="SMART" id="SM00775">
    <property type="entry name" value="LNS2"/>
    <property type="match status" value="1"/>
</dbReference>
<feature type="compositionally biased region" description="Low complexity" evidence="6">
    <location>
        <begin position="341"/>
        <end position="364"/>
    </location>
</feature>
<proteinExistence type="inferred from homology"/>
<dbReference type="GO" id="GO:0009062">
    <property type="term" value="P:fatty acid catabolic process"/>
    <property type="evidence" value="ECO:0007669"/>
    <property type="project" value="TreeGrafter"/>
</dbReference>
<comment type="caution">
    <text evidence="8">The sequence shown here is derived from an EMBL/GenBank/DDBJ whole genome shotgun (WGS) entry which is preliminary data.</text>
</comment>
<dbReference type="InterPro" id="IPR031315">
    <property type="entry name" value="LNS2/PITP"/>
</dbReference>
<feature type="region of interest" description="Disordered" evidence="6">
    <location>
        <begin position="626"/>
        <end position="764"/>
    </location>
</feature>
<feature type="domain" description="LNS2/PITP" evidence="7">
    <location>
        <begin position="814"/>
        <end position="971"/>
    </location>
</feature>
<dbReference type="GO" id="GO:0019432">
    <property type="term" value="P:triglyceride biosynthetic process"/>
    <property type="evidence" value="ECO:0007669"/>
    <property type="project" value="TreeGrafter"/>
</dbReference>
<feature type="region of interest" description="Disordered" evidence="6">
    <location>
        <begin position="40"/>
        <end position="67"/>
    </location>
</feature>
<dbReference type="InterPro" id="IPR013209">
    <property type="entry name" value="LNS2"/>
</dbReference>
<dbReference type="InterPro" id="IPR007651">
    <property type="entry name" value="Lipin_N"/>
</dbReference>
<dbReference type="Gene3D" id="3.40.50.1000">
    <property type="entry name" value="HAD superfamily/HAD-like"/>
    <property type="match status" value="1"/>
</dbReference>
<comment type="similarity">
    <text evidence="2">Belongs to the lipin family.</text>
</comment>
<feature type="compositionally biased region" description="Basic and acidic residues" evidence="6">
    <location>
        <begin position="690"/>
        <end position="703"/>
    </location>
</feature>
<evidence type="ECO:0000259" key="7">
    <source>
        <dbReference type="SMART" id="SM00775"/>
    </source>
</evidence>
<feature type="region of interest" description="Disordered" evidence="6">
    <location>
        <begin position="130"/>
        <end position="220"/>
    </location>
</feature>
<evidence type="ECO:0000256" key="1">
    <source>
        <dbReference type="ARBA" id="ARBA00001946"/>
    </source>
</evidence>
<name>A0AAD5Y835_9APHY</name>
<dbReference type="SUPFAM" id="SSF56784">
    <property type="entry name" value="HAD-like"/>
    <property type="match status" value="1"/>
</dbReference>
<sequence>MNYLRGAVSAISVPYQYYRDLNPSTLTGAIDVIVISRPKVTEQDPSDAPSNDKPNTTTNPSQDDGKELVCSPFHVRFGKWQVLRPADKKVDVFVNGNLVPFQMKIGDAGEAFFVFETDEDVPEELVTSPLLEATKPGESNAQVQPPPTGRFGAKEDPEHVEGTQPPLESSQEPDFLDLNAGTSDENSALSSTPPKASGISLSKPSSSQSSHEDNEQDDESMSLLGRTAQLGKAVIEAVQEVGKSEKDKLKDKNLKDVLVEAEREERHLFKDSMQAAANSSIPSIQPFGEDKGDEALPKVSPDAARPPEVVYTHDVVFDMEGYHSHSRDTSDRTVTSVTAISQSPSGSHSTPSPGLSPSSSYGAGIPFPIRATSEPPPDFLEHNVGLPTPPSSVSPGHRSFTPHHTPSLGGAGTSSGVLKLDIPPETEEEYSWEWGSFPQKTPVRAAFNLGKYGTIGFGKGKARMVDEEAGDEDTTDYYPTSNRAGARSRPKSKLSQPIVEGVSTDNPTFGSGGLLTVDRRDPTKFRVFIENRTAEFELSIIPRHYYDDRDARSDSGGFMDRDDEVEDARKFELGKIDFKRFLEDENILHNENLVLRWAGVQYVTPKDGSPLIEAISLWRDGALRSKTAQLSSRPVSPSPPPDRSRRAQSMDFEQSSPIDEQNEEGDTDLRSSQPVKKPTSSSWARWWSRSRRETEAPRPELRPTDSAPPAISAPDDILQPVIPPKSSDSEPNLHIVLETRGRSTQTSPVAASQRPNEVAKKPKKRYAKTLRLTSEQLKSLNLKPGANTITFSLSTTGVAACTARLFVWDSADHIVVSDIDGTITKSDALGHVFTMIGRDWTHLGVAKLYTDICRNGYKIMYLTSRAIGQADSTRDYLKGIKQNDYQLPEGPVIMSPDRLMASLHREVIMRKPEVFKMACLRDIQRLFGPSSRYPFYAGFGNRITDALSYRSVNIPSSKIFTIDSTGEVKMELLELAGYKSSYIHMTDLVDQMFPPIHRKWEAEYTDFNYWKTPVQDFPLPDFRPPSPALSARSDTSNQSALSRLRNFSLVSGRQSTNGKQFTLPPPATETGSISPADEERRRERHLRQMSSFERISQTLASFTSSSVATSPRSASPTFFESESDEEDEDAGDVEKGRHRRQRTRSITSMPGSLPGSNVSDDEMQFDMEDEEDEHDEGDEEYVYEGENEGAQEEAYYEDILAAGEMENVPFL</sequence>
<feature type="compositionally biased region" description="Acidic residues" evidence="6">
    <location>
        <begin position="1121"/>
        <end position="1131"/>
    </location>
</feature>
<feature type="region of interest" description="Disordered" evidence="6">
    <location>
        <begin position="323"/>
        <end position="419"/>
    </location>
</feature>
<dbReference type="EC" id="3.1.3.4" evidence="3"/>
<evidence type="ECO:0000256" key="6">
    <source>
        <dbReference type="SAM" id="MobiDB-lite"/>
    </source>
</evidence>
<dbReference type="InterPro" id="IPR036412">
    <property type="entry name" value="HAD-like_sf"/>
</dbReference>
<dbReference type="Pfam" id="PF16876">
    <property type="entry name" value="Lipin_mid"/>
    <property type="match status" value="1"/>
</dbReference>
<comment type="cofactor">
    <cofactor evidence="1">
        <name>Mg(2+)</name>
        <dbReference type="ChEBI" id="CHEBI:18420"/>
    </cofactor>
</comment>
<dbReference type="PANTHER" id="PTHR12181:SF12">
    <property type="entry name" value="PHOSPHATIDATE PHOSPHATASE"/>
    <property type="match status" value="1"/>
</dbReference>
<evidence type="ECO:0000256" key="3">
    <source>
        <dbReference type="ARBA" id="ARBA00012638"/>
    </source>
</evidence>
<dbReference type="InterPro" id="IPR023214">
    <property type="entry name" value="HAD_sf"/>
</dbReference>
<feature type="compositionally biased region" description="Polar residues" evidence="6">
    <location>
        <begin position="742"/>
        <end position="755"/>
    </location>
</feature>
<evidence type="ECO:0000313" key="8">
    <source>
        <dbReference type="EMBL" id="KAJ3474281.1"/>
    </source>
</evidence>
<feature type="compositionally biased region" description="Polar residues" evidence="6">
    <location>
        <begin position="1144"/>
        <end position="1158"/>
    </location>
</feature>
<keyword evidence="5" id="KW-0378">Hydrolase</keyword>
<dbReference type="InterPro" id="IPR031703">
    <property type="entry name" value="Lipin_mid"/>
</dbReference>
<dbReference type="GO" id="GO:0005634">
    <property type="term" value="C:nucleus"/>
    <property type="evidence" value="ECO:0007669"/>
    <property type="project" value="TreeGrafter"/>
</dbReference>
<reference evidence="8" key="1">
    <citation type="submission" date="2022-07" db="EMBL/GenBank/DDBJ databases">
        <title>Genome Sequence of Physisporinus lineatus.</title>
        <authorList>
            <person name="Buettner E."/>
        </authorList>
    </citation>
    <scope>NUCLEOTIDE SEQUENCE</scope>
    <source>
        <strain evidence="8">VT162</strain>
    </source>
</reference>
<feature type="compositionally biased region" description="Low complexity" evidence="6">
    <location>
        <begin position="197"/>
        <end position="209"/>
    </location>
</feature>
<keyword evidence="9" id="KW-1185">Reference proteome</keyword>
<feature type="compositionally biased region" description="Polar residues" evidence="6">
    <location>
        <begin position="1088"/>
        <end position="1099"/>
    </location>
</feature>
<protein>
    <recommendedName>
        <fullName evidence="3">phosphatidate phosphatase</fullName>
        <ecNumber evidence="3">3.1.3.4</ecNumber>
    </recommendedName>
</protein>
<evidence type="ECO:0000256" key="2">
    <source>
        <dbReference type="ARBA" id="ARBA00005476"/>
    </source>
</evidence>
<dbReference type="EMBL" id="JANAWD010001102">
    <property type="protein sequence ID" value="KAJ3474281.1"/>
    <property type="molecule type" value="Genomic_DNA"/>
</dbReference>
<accession>A0AAD5Y835</accession>
<organism evidence="8 9">
    <name type="scientific">Meripilus lineatus</name>
    <dbReference type="NCBI Taxonomy" id="2056292"/>
    <lineage>
        <taxon>Eukaryota</taxon>
        <taxon>Fungi</taxon>
        <taxon>Dikarya</taxon>
        <taxon>Basidiomycota</taxon>
        <taxon>Agaricomycotina</taxon>
        <taxon>Agaricomycetes</taxon>
        <taxon>Polyporales</taxon>
        <taxon>Meripilaceae</taxon>
        <taxon>Meripilus</taxon>
    </lineage>
</organism>
<dbReference type="GO" id="GO:0008195">
    <property type="term" value="F:phosphatidate phosphatase activity"/>
    <property type="evidence" value="ECO:0007669"/>
    <property type="project" value="UniProtKB-EC"/>
</dbReference>
<keyword evidence="4" id="KW-0597">Phosphoprotein</keyword>
<feature type="compositionally biased region" description="Basic and acidic residues" evidence="6">
    <location>
        <begin position="152"/>
        <end position="161"/>
    </location>
</feature>
<dbReference type="AlphaFoldDB" id="A0AAD5Y835"/>
<gene>
    <name evidence="8" type="ORF">NLI96_g12547</name>
</gene>
<feature type="region of interest" description="Disordered" evidence="6">
    <location>
        <begin position="469"/>
        <end position="505"/>
    </location>
</feature>
<evidence type="ECO:0000313" key="9">
    <source>
        <dbReference type="Proteomes" id="UP001212997"/>
    </source>
</evidence>
<evidence type="ECO:0000256" key="4">
    <source>
        <dbReference type="ARBA" id="ARBA00022553"/>
    </source>
</evidence>
<feature type="compositionally biased region" description="Polar residues" evidence="6">
    <location>
        <begin position="180"/>
        <end position="194"/>
    </location>
</feature>
<dbReference type="Pfam" id="PF08235">
    <property type="entry name" value="LNS2"/>
    <property type="match status" value="1"/>
</dbReference>